<reference evidence="1 2" key="1">
    <citation type="submission" date="2021-01" db="EMBL/GenBank/DDBJ databases">
        <title>Genome Sequencing of Type Strains.</title>
        <authorList>
            <person name="Lemaire J.F."/>
            <person name="Inderbitzin P."/>
            <person name="Collins S.B."/>
            <person name="Wespe N."/>
            <person name="Knight-Connoni V."/>
        </authorList>
    </citation>
    <scope>NUCLEOTIDE SEQUENCE [LARGE SCALE GENOMIC DNA]</scope>
    <source>
        <strain evidence="1 2">DSM 23009</strain>
    </source>
</reference>
<proteinExistence type="predicted"/>
<dbReference type="SUPFAM" id="SSF53474">
    <property type="entry name" value="alpha/beta-Hydrolases"/>
    <property type="match status" value="1"/>
</dbReference>
<dbReference type="Gene3D" id="3.40.50.1820">
    <property type="entry name" value="alpha/beta hydrolase"/>
    <property type="match status" value="1"/>
</dbReference>
<keyword evidence="2" id="KW-1185">Reference proteome</keyword>
<comment type="caution">
    <text evidence="1">The sequence shown here is derived from an EMBL/GenBank/DDBJ whole genome shotgun (WGS) entry which is preliminary data.</text>
</comment>
<dbReference type="RefSeq" id="WP_205725072.1">
    <property type="nucleotide sequence ID" value="NZ_JAFHKR010000038.1"/>
</dbReference>
<protein>
    <submittedName>
        <fullName evidence="1">DUF2974 domain-containing protein</fullName>
    </submittedName>
</protein>
<organism evidence="1 2">
    <name type="scientific">Fictibacillus nanhaiensis</name>
    <dbReference type="NCBI Taxonomy" id="742169"/>
    <lineage>
        <taxon>Bacteria</taxon>
        <taxon>Bacillati</taxon>
        <taxon>Bacillota</taxon>
        <taxon>Bacilli</taxon>
        <taxon>Bacillales</taxon>
        <taxon>Fictibacillaceae</taxon>
        <taxon>Fictibacillus</taxon>
    </lineage>
</organism>
<dbReference type="Proteomes" id="UP001296923">
    <property type="component" value="Unassembled WGS sequence"/>
</dbReference>
<accession>A0ABS2ZMX4</accession>
<dbReference type="Pfam" id="PF26363">
    <property type="entry name" value="Phospholipase-like"/>
    <property type="match status" value="1"/>
</dbReference>
<name>A0ABS2ZMX4_9BACL</name>
<evidence type="ECO:0000313" key="2">
    <source>
        <dbReference type="Proteomes" id="UP001296923"/>
    </source>
</evidence>
<evidence type="ECO:0000313" key="1">
    <source>
        <dbReference type="EMBL" id="MBN3554011.1"/>
    </source>
</evidence>
<sequence>MNKDWAEITGKGYYKSYKNKLSQYGNAIGVGRYRLYMAGSESKTGFYGAIFKDVYANKYIVAYAGTNDFRDVKSDLQLTTKIYSKGVAQKKYARIVASWVPANSQIVFTGHSLGGYLASVMSMETGKPSIVFNSPGFGPAYESKAKRSKNIQFITRHTFKKDPISQYGYQKGIKQYYYGSSVYRSPFEYGIPKFSMHTLKNFYTVSLNQK</sequence>
<dbReference type="InterPro" id="IPR029058">
    <property type="entry name" value="AB_hydrolase_fold"/>
</dbReference>
<dbReference type="EMBL" id="JAFHKR010000038">
    <property type="protein sequence ID" value="MBN3554011.1"/>
    <property type="molecule type" value="Genomic_DNA"/>
</dbReference>
<gene>
    <name evidence="1" type="ORF">JYA63_07035</name>
</gene>